<keyword evidence="3" id="KW-1003">Cell membrane</keyword>
<dbReference type="Proteomes" id="UP001208567">
    <property type="component" value="Unassembled WGS sequence"/>
</dbReference>
<keyword evidence="10" id="KW-1185">Reference proteome</keyword>
<dbReference type="InterPro" id="IPR020846">
    <property type="entry name" value="MFS_dom"/>
</dbReference>
<evidence type="ECO:0000259" key="8">
    <source>
        <dbReference type="PROSITE" id="PS50850"/>
    </source>
</evidence>
<dbReference type="EMBL" id="BRXR01000001">
    <property type="protein sequence ID" value="GLC30672.1"/>
    <property type="molecule type" value="Genomic_DNA"/>
</dbReference>
<gene>
    <name evidence="9" type="ORF">bsdE14_20820</name>
</gene>
<keyword evidence="5 7" id="KW-1133">Transmembrane helix</keyword>
<dbReference type="CDD" id="cd06173">
    <property type="entry name" value="MFS_MefA_like"/>
    <property type="match status" value="1"/>
</dbReference>
<feature type="transmembrane region" description="Helical" evidence="7">
    <location>
        <begin position="387"/>
        <end position="407"/>
    </location>
</feature>
<feature type="transmembrane region" description="Helical" evidence="7">
    <location>
        <begin position="260"/>
        <end position="278"/>
    </location>
</feature>
<dbReference type="Gene3D" id="1.20.1250.20">
    <property type="entry name" value="MFS general substrate transporter like domains"/>
    <property type="match status" value="1"/>
</dbReference>
<evidence type="ECO:0000256" key="1">
    <source>
        <dbReference type="ARBA" id="ARBA00004651"/>
    </source>
</evidence>
<dbReference type="PANTHER" id="PTHR43266">
    <property type="entry name" value="MACROLIDE-EFFLUX PROTEIN"/>
    <property type="match status" value="1"/>
</dbReference>
<feature type="transmembrane region" description="Helical" evidence="7">
    <location>
        <begin position="145"/>
        <end position="166"/>
    </location>
</feature>
<feature type="domain" description="Major facilitator superfamily (MFS) profile" evidence="8">
    <location>
        <begin position="10"/>
        <end position="415"/>
    </location>
</feature>
<dbReference type="PROSITE" id="PS50850">
    <property type="entry name" value="MFS"/>
    <property type="match status" value="1"/>
</dbReference>
<comment type="subcellular location">
    <subcellularLocation>
        <location evidence="1">Cell membrane</location>
        <topology evidence="1">Multi-pass membrane protein</topology>
    </subcellularLocation>
</comment>
<feature type="transmembrane region" description="Helical" evidence="7">
    <location>
        <begin position="172"/>
        <end position="191"/>
    </location>
</feature>
<comment type="caution">
    <text evidence="9">The sequence shown here is derived from an EMBL/GenBank/DDBJ whole genome shotgun (WGS) entry which is preliminary data.</text>
</comment>
<evidence type="ECO:0000256" key="5">
    <source>
        <dbReference type="ARBA" id="ARBA00022989"/>
    </source>
</evidence>
<dbReference type="InterPro" id="IPR036259">
    <property type="entry name" value="MFS_trans_sf"/>
</dbReference>
<evidence type="ECO:0000313" key="9">
    <source>
        <dbReference type="EMBL" id="GLC30672.1"/>
    </source>
</evidence>
<accession>A0ABQ5N606</accession>
<keyword evidence="2" id="KW-0813">Transport</keyword>
<evidence type="ECO:0000256" key="4">
    <source>
        <dbReference type="ARBA" id="ARBA00022692"/>
    </source>
</evidence>
<evidence type="ECO:0000256" key="3">
    <source>
        <dbReference type="ARBA" id="ARBA00022475"/>
    </source>
</evidence>
<keyword evidence="6 7" id="KW-0472">Membrane</keyword>
<evidence type="ECO:0000256" key="7">
    <source>
        <dbReference type="SAM" id="Phobius"/>
    </source>
</evidence>
<feature type="transmembrane region" description="Helical" evidence="7">
    <location>
        <begin position="103"/>
        <end position="124"/>
    </location>
</feature>
<dbReference type="InterPro" id="IPR011701">
    <property type="entry name" value="MFS"/>
</dbReference>
<protein>
    <submittedName>
        <fullName evidence="9">MFS transporter</fullName>
    </submittedName>
</protein>
<dbReference type="PANTHER" id="PTHR43266:SF9">
    <property type="entry name" value="PERMEASE, MAJOR FACILITATOR SUPERFAMILY-RELATED"/>
    <property type="match status" value="1"/>
</dbReference>
<evidence type="ECO:0000313" key="10">
    <source>
        <dbReference type="Proteomes" id="UP001208567"/>
    </source>
</evidence>
<sequence>MKMASLLKKNFFLLMLGKLVSLIGTQMQNFALSLYVLRITGSATKFASVLAVTLIPQLILGPFAGVFVDWFDRKKIIVYLDLAAGLLVGGYAVLYMVNGGLSLSSIYVLAIALSIIFLIFQPAITTVIPSIVEKDELVDANGVNSFIMSIGNLAAPALAGVLFGFYGLSIILIINAISFIFSSICEMFLSIPKNNRMPEKVDAKVFIKDFGEGIKFVKANKLILNIMIMALIVNFFADPVFSIGSTYISKQIIKISDLQYGTMESIIVIALIIAPFFSSIVSRKMSMCKIIVVNLIMSGIFILILAIIPSPFYLNMFKGNTVPYISMIVVFFIIVLITTILNIGLGAFFQQQVPISMMGRVSTLMSTICMAAMPLARMIFGVLFDKIPAYTCIAICGAALVISMLLLKNGLYEAENTQETLIKVQEEIETI</sequence>
<evidence type="ECO:0000256" key="6">
    <source>
        <dbReference type="ARBA" id="ARBA00023136"/>
    </source>
</evidence>
<reference evidence="9 10" key="1">
    <citation type="journal article" date="2024" name="Int. J. Syst. Evol. Microbiol.">
        <title>Clostridium omnivorum sp. nov., isolated from anoxic soil under the treatment of reductive soil disinfestation.</title>
        <authorList>
            <person name="Ueki A."/>
            <person name="Tonouchi A."/>
            <person name="Kaku N."/>
            <person name="Honma S."/>
            <person name="Ueki K."/>
        </authorList>
    </citation>
    <scope>NUCLEOTIDE SEQUENCE [LARGE SCALE GENOMIC DNA]</scope>
    <source>
        <strain evidence="9 10">E14</strain>
    </source>
</reference>
<keyword evidence="4 7" id="KW-0812">Transmembrane</keyword>
<evidence type="ECO:0000256" key="2">
    <source>
        <dbReference type="ARBA" id="ARBA00022448"/>
    </source>
</evidence>
<feature type="transmembrane region" description="Helical" evidence="7">
    <location>
        <begin position="222"/>
        <end position="248"/>
    </location>
</feature>
<feature type="transmembrane region" description="Helical" evidence="7">
    <location>
        <begin position="361"/>
        <end position="381"/>
    </location>
</feature>
<proteinExistence type="predicted"/>
<name>A0ABQ5N606_9CLOT</name>
<feature type="transmembrane region" description="Helical" evidence="7">
    <location>
        <begin position="49"/>
        <end position="71"/>
    </location>
</feature>
<dbReference type="RefSeq" id="WP_264849952.1">
    <property type="nucleotide sequence ID" value="NZ_BRXR01000001.1"/>
</dbReference>
<feature type="transmembrane region" description="Helical" evidence="7">
    <location>
        <begin position="324"/>
        <end position="349"/>
    </location>
</feature>
<feature type="transmembrane region" description="Helical" evidence="7">
    <location>
        <begin position="78"/>
        <end position="97"/>
    </location>
</feature>
<organism evidence="9 10">
    <name type="scientific">Clostridium omnivorum</name>
    <dbReference type="NCBI Taxonomy" id="1604902"/>
    <lineage>
        <taxon>Bacteria</taxon>
        <taxon>Bacillati</taxon>
        <taxon>Bacillota</taxon>
        <taxon>Clostridia</taxon>
        <taxon>Eubacteriales</taxon>
        <taxon>Clostridiaceae</taxon>
        <taxon>Clostridium</taxon>
    </lineage>
</organism>
<feature type="transmembrane region" description="Helical" evidence="7">
    <location>
        <begin position="290"/>
        <end position="312"/>
    </location>
</feature>
<dbReference type="Pfam" id="PF07690">
    <property type="entry name" value="MFS_1"/>
    <property type="match status" value="1"/>
</dbReference>
<dbReference type="SUPFAM" id="SSF103473">
    <property type="entry name" value="MFS general substrate transporter"/>
    <property type="match status" value="1"/>
</dbReference>